<name>A0A369KDG0_9BACT</name>
<reference evidence="1 2" key="1">
    <citation type="submission" date="2018-07" db="EMBL/GenBank/DDBJ databases">
        <title>Comparative genomics of the Candidatus Parilichlamydiaceae reveals evidence of convergent evolution and genome reduction in the phylum Chlamydiae.</title>
        <authorList>
            <person name="Taylor-Brown A."/>
            <person name="Polkinghorne A."/>
        </authorList>
    </citation>
    <scope>NUCLEOTIDE SEQUENCE [LARGE SCALE GENOMIC DNA]</scope>
    <source>
        <strain evidence="1 2">Hat2</strain>
    </source>
</reference>
<dbReference type="RefSeq" id="WP_114544217.1">
    <property type="nucleotide sequence ID" value="NZ_QQBG01000010.1"/>
</dbReference>
<organism evidence="1 2">
    <name type="scientific">Candidatus Similichlamydia laticola</name>
    <dbReference type="NCBI Taxonomy" id="2170265"/>
    <lineage>
        <taxon>Bacteria</taxon>
        <taxon>Pseudomonadati</taxon>
        <taxon>Chlamydiota</taxon>
        <taxon>Chlamydiia</taxon>
        <taxon>Parachlamydiales</taxon>
        <taxon>Candidatus Parilichlamydiaceae</taxon>
        <taxon>Candidatus Similichlamydia</taxon>
    </lineage>
</organism>
<accession>A0A369KDG0</accession>
<dbReference type="AlphaFoldDB" id="A0A369KDG0"/>
<dbReference type="Proteomes" id="UP000253816">
    <property type="component" value="Unassembled WGS sequence"/>
</dbReference>
<sequence length="94" mass="10580">MIQKSFLKKTVFLSSLGLFWFFCPVLAKTSKPPTLFLKGIEDPELSLHLENQVKKDIKTCQKMALRLGELELQLAQKKNNGSILCITLGTCPRA</sequence>
<keyword evidence="2" id="KW-1185">Reference proteome</keyword>
<gene>
    <name evidence="1" type="ORF">HAT2_00253</name>
</gene>
<proteinExistence type="predicted"/>
<evidence type="ECO:0000313" key="2">
    <source>
        <dbReference type="Proteomes" id="UP000253816"/>
    </source>
</evidence>
<evidence type="ECO:0000313" key="1">
    <source>
        <dbReference type="EMBL" id="RDB31642.1"/>
    </source>
</evidence>
<dbReference type="EMBL" id="QQBG01000010">
    <property type="protein sequence ID" value="RDB31642.1"/>
    <property type="molecule type" value="Genomic_DNA"/>
</dbReference>
<comment type="caution">
    <text evidence="1">The sequence shown here is derived from an EMBL/GenBank/DDBJ whole genome shotgun (WGS) entry which is preliminary data.</text>
</comment>
<protein>
    <submittedName>
        <fullName evidence="1">Uncharacterized protein</fullName>
    </submittedName>
</protein>